<keyword evidence="3" id="KW-1185">Reference proteome</keyword>
<comment type="caution">
    <text evidence="2">The sequence shown here is derived from an EMBL/GenBank/DDBJ whole genome shotgun (WGS) entry which is preliminary data.</text>
</comment>
<evidence type="ECO:0000313" key="2">
    <source>
        <dbReference type="EMBL" id="KAG1305225.1"/>
    </source>
</evidence>
<proteinExistence type="predicted"/>
<dbReference type="EMBL" id="JAANQT010001419">
    <property type="protein sequence ID" value="KAG1305225.1"/>
    <property type="molecule type" value="Genomic_DNA"/>
</dbReference>
<gene>
    <name evidence="2" type="ORF">G6F64_008549</name>
</gene>
<feature type="signal peptide" evidence="1">
    <location>
        <begin position="1"/>
        <end position="24"/>
    </location>
</feature>
<dbReference type="OrthoDB" id="2263325at2759"/>
<dbReference type="Proteomes" id="UP000716291">
    <property type="component" value="Unassembled WGS sequence"/>
</dbReference>
<evidence type="ECO:0000313" key="3">
    <source>
        <dbReference type="Proteomes" id="UP000716291"/>
    </source>
</evidence>
<evidence type="ECO:0000256" key="1">
    <source>
        <dbReference type="SAM" id="SignalP"/>
    </source>
</evidence>
<feature type="chain" id="PRO_5040283445" evidence="1">
    <location>
        <begin position="25"/>
        <end position="280"/>
    </location>
</feature>
<reference evidence="2" key="1">
    <citation type="journal article" date="2020" name="Microb. Genom.">
        <title>Genetic diversity of clinical and environmental Mucorales isolates obtained from an investigation of mucormycosis cases among solid organ transplant recipients.</title>
        <authorList>
            <person name="Nguyen M.H."/>
            <person name="Kaul D."/>
            <person name="Muto C."/>
            <person name="Cheng S.J."/>
            <person name="Richter R.A."/>
            <person name="Bruno V.M."/>
            <person name="Liu G."/>
            <person name="Beyhan S."/>
            <person name="Sundermann A.J."/>
            <person name="Mounaud S."/>
            <person name="Pasculle A.W."/>
            <person name="Nierman W.C."/>
            <person name="Driscoll E."/>
            <person name="Cumbie R."/>
            <person name="Clancy C.J."/>
            <person name="Dupont C.L."/>
        </authorList>
    </citation>
    <scope>NUCLEOTIDE SEQUENCE</scope>
    <source>
        <strain evidence="2">GL11</strain>
    </source>
</reference>
<organism evidence="2 3">
    <name type="scientific">Rhizopus oryzae</name>
    <name type="common">Mucormycosis agent</name>
    <name type="synonym">Rhizopus arrhizus var. delemar</name>
    <dbReference type="NCBI Taxonomy" id="64495"/>
    <lineage>
        <taxon>Eukaryota</taxon>
        <taxon>Fungi</taxon>
        <taxon>Fungi incertae sedis</taxon>
        <taxon>Mucoromycota</taxon>
        <taxon>Mucoromycotina</taxon>
        <taxon>Mucoromycetes</taxon>
        <taxon>Mucorales</taxon>
        <taxon>Mucorineae</taxon>
        <taxon>Rhizopodaceae</taxon>
        <taxon>Rhizopus</taxon>
    </lineage>
</organism>
<keyword evidence="1" id="KW-0732">Signal</keyword>
<name>A0A9P7BQ64_RHIOR</name>
<sequence length="280" mass="33701">MIFLFKWPKMHTFVLVRILQQTIALYPTRSKTALLYFYHRHHPTQPTKKKRWMKRWLSEKEVRTRKVTLDDVLHETQSEHWIHAPCTLGPLDPTQNHIVLFSLHQHPIRLIARSLNERNRFVNLFGFYRHIQSQTPSLPPPSTETYALPPYLQHYLQRSQSDIQHTLHLIQQTQSRIENAKHQITCYQKNLDAFDLSQLYPREESVDYQHRLTKVNYSVVKHSMLFEEYKQRLSKIKKGIELNDDYLKKTKDKYGQVKNRLSISRWFYGTITHFLLPFSH</sequence>
<accession>A0A9P7BQ64</accession>
<protein>
    <submittedName>
        <fullName evidence="2">Uncharacterized protein</fullName>
    </submittedName>
</protein>
<dbReference type="AlphaFoldDB" id="A0A9P7BQ64"/>